<evidence type="ECO:0000313" key="1">
    <source>
        <dbReference type="EMBL" id="QHU29607.1"/>
    </source>
</evidence>
<accession>A0A6C0LGJ6</accession>
<dbReference type="EMBL" id="MN740491">
    <property type="protein sequence ID" value="QHU29607.1"/>
    <property type="molecule type" value="Genomic_DNA"/>
</dbReference>
<reference evidence="1" key="1">
    <citation type="journal article" date="2020" name="Nature">
        <title>Giant virus diversity and host interactions through global metagenomics.</title>
        <authorList>
            <person name="Schulz F."/>
            <person name="Roux S."/>
            <person name="Paez-Espino D."/>
            <person name="Jungbluth S."/>
            <person name="Walsh D.A."/>
            <person name="Denef V.J."/>
            <person name="McMahon K.D."/>
            <person name="Konstantinidis K.T."/>
            <person name="Eloe-Fadrosh E.A."/>
            <person name="Kyrpides N.C."/>
            <person name="Woyke T."/>
        </authorList>
    </citation>
    <scope>NUCLEOTIDE SEQUENCE</scope>
    <source>
        <strain evidence="1">GVMAG-M-3300027804-48</strain>
    </source>
</reference>
<proteinExistence type="predicted"/>
<dbReference type="AlphaFoldDB" id="A0A6C0LGJ6"/>
<sequence length="630" mass="73257">MGGGSSRIENRSFECSNPKYNKIRKTPLTFNRLNHVRCIFFTQESYDANYHIPKSTLSETFVSTLNNLENDIEIKIQEVYNKVSSIAPAKILNPIYVAFARTLEYNGSIFDDPNLKKIEVNFPNNNYSLAIKDFMNSYLDKMKNPDLNKKYMKMPMNSYTFVNNRLKVIIYFPFMTADYKYITNFKDIINSSSFFTKVLLDTEFNGLPDVNTFNEAKERAKLQKSKSLTPEVIDYAMNKMKEADNTNFRYSDDLLYLCNEGGCLSESGGEDFNTLLPSLASNDADNDNVAIKMSPFLPNKCLAQTFRYKCGVLGTDNNNKSLPDLMKAEEIIKYLTTSLRKYIINEKCTLEKTDKIRDFCDREADKEIKIQQTPVDIINYTFSYQLRKQFDSDLNKGNVNHYSKDYSINIIKELMFLRNKYPGIQEIVFPLYVYDSTNNNLTIDPPWGSLFITSDHVFSYNENIVSTKFSFNNKYYLKMNSRGQITVNYTSNKQIYYYLNVIEYNSPLSMSFSSNISIIHKNAKNGNHETKQITKINLVIKDEKHREPYDFYINDEGKIRVFANGFIDATDKAFINFIDKKIIEQETYGSEYSSGFFNSYNEIDKTKINSEDAIYYDDENNKQLFNYSSK</sequence>
<protein>
    <submittedName>
        <fullName evidence="1">Uncharacterized protein</fullName>
    </submittedName>
</protein>
<name>A0A6C0LGJ6_9ZZZZ</name>
<organism evidence="1">
    <name type="scientific">viral metagenome</name>
    <dbReference type="NCBI Taxonomy" id="1070528"/>
    <lineage>
        <taxon>unclassified sequences</taxon>
        <taxon>metagenomes</taxon>
        <taxon>organismal metagenomes</taxon>
    </lineage>
</organism>